<sequence length="280" mass="30589">TRYPSQQHSSGVDSKQATPSSSPLPSRAYGRAIHEGFMIDDKQSLASLTTFVLGALLARFCERIFQKLFLATSPKSRGWLWLGTMLQAALTMSAAITSWQSGQGYPGISDDRVGPAWSDAVSFLSIIFHVDEYGHAGSDESSPQDQFRSNSYSLFTTTWVELAGLEALFRVNQFNTARDQRIIGIASVFLGALAGRGLIFRLGSPGALGVATGLRIMIAFSWVFVPSAEDWSECNRDRYDDKFPSLNLEKEKEKRARDDSAVSTGATGAMDSRSVTFSSV</sequence>
<dbReference type="AlphaFoldDB" id="A0A6A4HQF1"/>
<dbReference type="OrthoDB" id="5288586at2759"/>
<evidence type="ECO:0000313" key="3">
    <source>
        <dbReference type="Proteomes" id="UP000799118"/>
    </source>
</evidence>
<feature type="compositionally biased region" description="Polar residues" evidence="1">
    <location>
        <begin position="1"/>
        <end position="24"/>
    </location>
</feature>
<reference evidence="2" key="1">
    <citation type="journal article" date="2019" name="Environ. Microbiol.">
        <title>Fungal ecological strategies reflected in gene transcription - a case study of two litter decomposers.</title>
        <authorList>
            <person name="Barbi F."/>
            <person name="Kohler A."/>
            <person name="Barry K."/>
            <person name="Baskaran P."/>
            <person name="Daum C."/>
            <person name="Fauchery L."/>
            <person name="Ihrmark K."/>
            <person name="Kuo A."/>
            <person name="LaButti K."/>
            <person name="Lipzen A."/>
            <person name="Morin E."/>
            <person name="Grigoriev I.V."/>
            <person name="Henrissat B."/>
            <person name="Lindahl B."/>
            <person name="Martin F."/>
        </authorList>
    </citation>
    <scope>NUCLEOTIDE SEQUENCE</scope>
    <source>
        <strain evidence="2">JB14</strain>
    </source>
</reference>
<accession>A0A6A4HQF1</accession>
<keyword evidence="3" id="KW-1185">Reference proteome</keyword>
<feature type="region of interest" description="Disordered" evidence="1">
    <location>
        <begin position="1"/>
        <end position="25"/>
    </location>
</feature>
<gene>
    <name evidence="2" type="ORF">BT96DRAFT_1092804</name>
</gene>
<name>A0A6A4HQF1_9AGAR</name>
<proteinExistence type="predicted"/>
<dbReference type="PANTHER" id="PTHR37488:SF2">
    <property type="entry name" value="DUF1275 DOMAIN-CONTAINING PROTEIN"/>
    <property type="match status" value="1"/>
</dbReference>
<evidence type="ECO:0000313" key="2">
    <source>
        <dbReference type="EMBL" id="KAE9401272.1"/>
    </source>
</evidence>
<feature type="compositionally biased region" description="Basic and acidic residues" evidence="1">
    <location>
        <begin position="250"/>
        <end position="260"/>
    </location>
</feature>
<feature type="region of interest" description="Disordered" evidence="1">
    <location>
        <begin position="250"/>
        <end position="280"/>
    </location>
</feature>
<dbReference type="EMBL" id="ML769447">
    <property type="protein sequence ID" value="KAE9401272.1"/>
    <property type="molecule type" value="Genomic_DNA"/>
</dbReference>
<feature type="non-terminal residue" evidence="2">
    <location>
        <position position="1"/>
    </location>
</feature>
<protein>
    <submittedName>
        <fullName evidence="2">Uncharacterized protein</fullName>
    </submittedName>
</protein>
<dbReference type="Proteomes" id="UP000799118">
    <property type="component" value="Unassembled WGS sequence"/>
</dbReference>
<evidence type="ECO:0000256" key="1">
    <source>
        <dbReference type="SAM" id="MobiDB-lite"/>
    </source>
</evidence>
<dbReference type="PANTHER" id="PTHR37488">
    <property type="entry name" value="DUF1275 DOMAIN-CONTAINING PROTEIN"/>
    <property type="match status" value="1"/>
</dbReference>
<organism evidence="2 3">
    <name type="scientific">Gymnopus androsaceus JB14</name>
    <dbReference type="NCBI Taxonomy" id="1447944"/>
    <lineage>
        <taxon>Eukaryota</taxon>
        <taxon>Fungi</taxon>
        <taxon>Dikarya</taxon>
        <taxon>Basidiomycota</taxon>
        <taxon>Agaricomycotina</taxon>
        <taxon>Agaricomycetes</taxon>
        <taxon>Agaricomycetidae</taxon>
        <taxon>Agaricales</taxon>
        <taxon>Marasmiineae</taxon>
        <taxon>Omphalotaceae</taxon>
        <taxon>Gymnopus</taxon>
    </lineage>
</organism>